<organism evidence="1 2">
    <name type="scientific">Thermomonospora echinospora</name>
    <dbReference type="NCBI Taxonomy" id="1992"/>
    <lineage>
        <taxon>Bacteria</taxon>
        <taxon>Bacillati</taxon>
        <taxon>Actinomycetota</taxon>
        <taxon>Actinomycetes</taxon>
        <taxon>Streptosporangiales</taxon>
        <taxon>Thermomonosporaceae</taxon>
        <taxon>Thermomonospora</taxon>
    </lineage>
</organism>
<dbReference type="OrthoDB" id="3698359at2"/>
<accession>A0A1H6DVW3</accession>
<dbReference type="EMBL" id="FNVO01000022">
    <property type="protein sequence ID" value="SEG88876.1"/>
    <property type="molecule type" value="Genomic_DNA"/>
</dbReference>
<keyword evidence="2" id="KW-1185">Reference proteome</keyword>
<proteinExistence type="predicted"/>
<evidence type="ECO:0000313" key="2">
    <source>
        <dbReference type="Proteomes" id="UP000236723"/>
    </source>
</evidence>
<dbReference type="Proteomes" id="UP000236723">
    <property type="component" value="Unassembled WGS sequence"/>
</dbReference>
<name>A0A1H6DVW3_9ACTN</name>
<evidence type="ECO:0000313" key="1">
    <source>
        <dbReference type="EMBL" id="SEG88876.1"/>
    </source>
</evidence>
<gene>
    <name evidence="1" type="ORF">SAMN04489712_12298</name>
</gene>
<protein>
    <submittedName>
        <fullName evidence="1">Uncharacterized protein</fullName>
    </submittedName>
</protein>
<dbReference type="AlphaFoldDB" id="A0A1H6DVW3"/>
<reference evidence="2" key="1">
    <citation type="submission" date="2016-10" db="EMBL/GenBank/DDBJ databases">
        <authorList>
            <person name="Varghese N."/>
            <person name="Submissions S."/>
        </authorList>
    </citation>
    <scope>NUCLEOTIDE SEQUENCE [LARGE SCALE GENOMIC DNA]</scope>
    <source>
        <strain evidence="2">DSM 43163</strain>
    </source>
</reference>
<sequence>MDPVEYQAECVGAFVASWRARGFSPHRRLDVLHRQDAMTRPSLNEPQVAE</sequence>